<feature type="region of interest" description="Disordered" evidence="1">
    <location>
        <begin position="1"/>
        <end position="77"/>
    </location>
</feature>
<dbReference type="EMBL" id="MAVT02001652">
    <property type="protein sequence ID" value="POS70400.1"/>
    <property type="molecule type" value="Genomic_DNA"/>
</dbReference>
<feature type="compositionally biased region" description="Basic and acidic residues" evidence="1">
    <location>
        <begin position="68"/>
        <end position="77"/>
    </location>
</feature>
<proteinExistence type="predicted"/>
<comment type="caution">
    <text evidence="2">The sequence shown here is derived from an EMBL/GenBank/DDBJ whole genome shotgun (WGS) entry which is preliminary data.</text>
</comment>
<dbReference type="AlphaFoldDB" id="A0A2P5HJG3"/>
<evidence type="ECO:0000256" key="1">
    <source>
        <dbReference type="SAM" id="MobiDB-lite"/>
    </source>
</evidence>
<feature type="compositionally biased region" description="Low complexity" evidence="1">
    <location>
        <begin position="283"/>
        <end position="298"/>
    </location>
</feature>
<feature type="compositionally biased region" description="Polar residues" evidence="1">
    <location>
        <begin position="299"/>
        <end position="315"/>
    </location>
</feature>
<protein>
    <submittedName>
        <fullName evidence="2">Uncharacterized protein</fullName>
    </submittedName>
</protein>
<name>A0A2P5HJG3_DIAHE</name>
<keyword evidence="3" id="KW-1185">Reference proteome</keyword>
<dbReference type="OrthoDB" id="3485856at2759"/>
<reference evidence="2" key="1">
    <citation type="submission" date="2017-09" db="EMBL/GenBank/DDBJ databases">
        <title>Polyketide synthases of a Diaporthe helianthi virulent isolate.</title>
        <authorList>
            <person name="Baroncelli R."/>
        </authorList>
    </citation>
    <scope>NUCLEOTIDE SEQUENCE [LARGE SCALE GENOMIC DNA]</scope>
    <source>
        <strain evidence="2">7/96</strain>
    </source>
</reference>
<organism evidence="2 3">
    <name type="scientific">Diaporthe helianthi</name>
    <dbReference type="NCBI Taxonomy" id="158607"/>
    <lineage>
        <taxon>Eukaryota</taxon>
        <taxon>Fungi</taxon>
        <taxon>Dikarya</taxon>
        <taxon>Ascomycota</taxon>
        <taxon>Pezizomycotina</taxon>
        <taxon>Sordariomycetes</taxon>
        <taxon>Sordariomycetidae</taxon>
        <taxon>Diaporthales</taxon>
        <taxon>Diaporthaceae</taxon>
        <taxon>Diaporthe</taxon>
    </lineage>
</organism>
<dbReference type="InParanoid" id="A0A2P5HJG3"/>
<dbReference type="Proteomes" id="UP000094444">
    <property type="component" value="Unassembled WGS sequence"/>
</dbReference>
<accession>A0A2P5HJG3</accession>
<feature type="region of interest" description="Disordered" evidence="1">
    <location>
        <begin position="425"/>
        <end position="446"/>
    </location>
</feature>
<feature type="compositionally biased region" description="Low complexity" evidence="1">
    <location>
        <begin position="12"/>
        <end position="23"/>
    </location>
</feature>
<gene>
    <name evidence="2" type="ORF">DHEL01_v211207</name>
</gene>
<evidence type="ECO:0000313" key="2">
    <source>
        <dbReference type="EMBL" id="POS70400.1"/>
    </source>
</evidence>
<evidence type="ECO:0000313" key="3">
    <source>
        <dbReference type="Proteomes" id="UP000094444"/>
    </source>
</evidence>
<feature type="region of interest" description="Disordered" evidence="1">
    <location>
        <begin position="280"/>
        <end position="332"/>
    </location>
</feature>
<sequence length="491" mass="54401">MVDETTENECKALAPLSPSSLSSQHGDATRGRPDPDTPSSLTADDFDLEGPSSSPPSHVPSLGSSFAEEAKGRGKQQAEIRRAVDLIGRHCYHQLAHQAEDLERCRIDLDPEAYSQLKENLHGDLLTHFENNIRHDYSPQHGCLRLRLMVTPLHEALKSSFIREIHNQLFGIASRLESERALSQERRSSARAAASEKTARVIRELRDLSHATVKLAGGGFASPDGQFRHKSRIPHFVFEIGYSEEASSLKQSAEDYINNTDDVKTVVTVDTAYTREEKRKALLRGSRGRSLGRQAAAQSSEGTKVGSSGPDTQRSLPEVGSEHVSKAQQQARQEKEEFVNRCATLCLCRGARTIVKDAMVRDRYCKVQDDRALVLSLDDFISDETVQELENMYPPHDQEPGLPLIHPSALLIRVSFGQLAAMLESGDEHQDVQDTTPSPGPVPRPKRKLCLEIDNDGDDISTTTGVKRQRVVTVGTRPQTRSMSWQAQTNT</sequence>